<dbReference type="EMBL" id="PDXF01000046">
    <property type="protein sequence ID" value="RYN94491.1"/>
    <property type="molecule type" value="Genomic_DNA"/>
</dbReference>
<proteinExistence type="inferred from homology"/>
<protein>
    <recommendedName>
        <fullName evidence="5">Methyltransferase</fullName>
    </recommendedName>
</protein>
<gene>
    <name evidence="3" type="ORF">AA0119_g9031</name>
</gene>
<dbReference type="NCBIfam" id="NF041278">
    <property type="entry name" value="CmcJ_NvfI_EfuI"/>
    <property type="match status" value="1"/>
</dbReference>
<dbReference type="Proteomes" id="UP000293195">
    <property type="component" value="Unassembled WGS sequence"/>
</dbReference>
<dbReference type="PANTHER" id="PTHR34598">
    <property type="entry name" value="BLL6449 PROTEIN"/>
    <property type="match status" value="1"/>
</dbReference>
<reference evidence="4" key="1">
    <citation type="journal article" date="2019" name="bioRxiv">
        <title>Genomics, evolutionary history and diagnostics of the Alternaria alternata species group including apple and Asian pear pathotypes.</title>
        <authorList>
            <person name="Armitage A.D."/>
            <person name="Cockerton H.M."/>
            <person name="Sreenivasaprasad S."/>
            <person name="Woodhall J.W."/>
            <person name="Lane C.R."/>
            <person name="Harrison R.J."/>
            <person name="Clarkson J.P."/>
        </authorList>
    </citation>
    <scope>NUCLEOTIDE SEQUENCE [LARGE SCALE GENOMIC DNA]</scope>
    <source>
        <strain evidence="4">FERA 635</strain>
    </source>
</reference>
<evidence type="ECO:0000256" key="2">
    <source>
        <dbReference type="ARBA" id="ARBA00023604"/>
    </source>
</evidence>
<evidence type="ECO:0000313" key="3">
    <source>
        <dbReference type="EMBL" id="RYN94491.1"/>
    </source>
</evidence>
<organism evidence="3 4">
    <name type="scientific">Alternaria tenuissima</name>
    <dbReference type="NCBI Taxonomy" id="119927"/>
    <lineage>
        <taxon>Eukaryota</taxon>
        <taxon>Fungi</taxon>
        <taxon>Dikarya</taxon>
        <taxon>Ascomycota</taxon>
        <taxon>Pezizomycotina</taxon>
        <taxon>Dothideomycetes</taxon>
        <taxon>Pleosporomycetidae</taxon>
        <taxon>Pleosporales</taxon>
        <taxon>Pleosporineae</taxon>
        <taxon>Pleosporaceae</taxon>
        <taxon>Alternaria</taxon>
        <taxon>Alternaria sect. Alternaria</taxon>
        <taxon>Alternaria alternata complex</taxon>
    </lineage>
</organism>
<dbReference type="PANTHER" id="PTHR34598:SF3">
    <property type="entry name" value="OXIDOREDUCTASE AN1597"/>
    <property type="match status" value="1"/>
</dbReference>
<keyword evidence="4" id="KW-1185">Reference proteome</keyword>
<keyword evidence="1" id="KW-0560">Oxidoreductase</keyword>
<evidence type="ECO:0000313" key="4">
    <source>
        <dbReference type="Proteomes" id="UP000293195"/>
    </source>
</evidence>
<comment type="caution">
    <text evidence="3">The sequence shown here is derived from an EMBL/GenBank/DDBJ whole genome shotgun (WGS) entry which is preliminary data.</text>
</comment>
<accession>A0ABY0G100</accession>
<name>A0ABY0G100_9PLEO</name>
<comment type="similarity">
    <text evidence="2">Belongs to the asaB hydroxylase/desaturase family.</text>
</comment>
<evidence type="ECO:0000256" key="1">
    <source>
        <dbReference type="ARBA" id="ARBA00023002"/>
    </source>
</evidence>
<dbReference type="InterPro" id="IPR044053">
    <property type="entry name" value="AsaB-like"/>
</dbReference>
<evidence type="ECO:0008006" key="5">
    <source>
        <dbReference type="Google" id="ProtNLM"/>
    </source>
</evidence>
<sequence>MLLPSVDSPLLPARHTQEKQCTLCMDSETSPCDTFGEIKFVRQNSWPENEKPYVLTYLPNDNFPLTNFDFEDVRNVPIKDMRPIKDELSLDCEGFVVADFASALTYDEFFEEEKLRAVFANELRKFWKDRYGVKAIYIHECVIRKRDSSPGKGYGQPVQEAHTGMVVKQLCHESIFSKRTDYTIDYIRQLIPQLVGHNAVDILARRFQMVNLWKPLRGPLRDWPLAVCDYSSVSSVDMIRVDEVHKEDILESHGVQYSPSQKWYYLSDMKPSEMLIFKAADSHMEGAVPHSAFKDTRYESELPRESIELRVLLVW</sequence>